<evidence type="ECO:0000256" key="8">
    <source>
        <dbReference type="SAM" id="SignalP"/>
    </source>
</evidence>
<evidence type="ECO:0000256" key="7">
    <source>
        <dbReference type="SAM" id="MobiDB-lite"/>
    </source>
</evidence>
<accession>A0A835SH23</accession>
<comment type="caution">
    <text evidence="10">The sequence shown here is derived from an EMBL/GenBank/DDBJ whole genome shotgun (WGS) entry which is preliminary data.</text>
</comment>
<feature type="chain" id="PRO_5033008211" description="CASTOR/POLLUX/SYM8 ion channel conserved domain-containing protein" evidence="8">
    <location>
        <begin position="29"/>
        <end position="794"/>
    </location>
</feature>
<dbReference type="PANTHER" id="PTHR31563:SF10">
    <property type="entry name" value="ION CHANNEL POLLUX-RELATED"/>
    <property type="match status" value="1"/>
</dbReference>
<dbReference type="GO" id="GO:0006811">
    <property type="term" value="P:monoatomic ion transport"/>
    <property type="evidence" value="ECO:0007669"/>
    <property type="project" value="UniProtKB-KW"/>
</dbReference>
<name>A0A835SH23_CHLIN</name>
<keyword evidence="5" id="KW-0406">Ion transport</keyword>
<sequence length="794" mass="80435">MQAMTLPTWGKILTVMAVALPILALGSAALCAFTGEQPLAAVKRCYFILNNVPGADIAGEEDVRAAVLLNTIYIVGLLTFAVLIGVLGDDIGSAVESARLGNSRVPERNHTVVLGHNRQLVDVLRQVAVVRADRGATAFPGQLVVLSERDRAELEAELVEALGPAAAAAVVTRQGSPLKVADLQRVSAGHARTVILLAPDEEGGGGEGAEAEAAEAEEGGSAHVLSAEAQQAVALAALHHLRQAALGSPGGGGLTGGAAQTVVVQQDSALDLLVHAWGSSEGAGASRLVASVSHLNNLARIQAQCAAQPGLSAVMGCIMQQQPGLPEFYVQSVPEVVGLTYGEARRLFPRAVLTGFYDPRRAAVEAGPGVPGGSAAHMTAEERLDAEAAAVVLNPPDASVILDRHSLILLADKADDIRPLSPAKAAAARAALEQEQLQQQAAAAGSSRSSHSANAVAKKAAAAAAVTSSGSALAVWGEWSEAAAGAPVKVVVLAFDGQSPEELVEALADYCPAGSQAVVVAAEDSEAGRGMKRSRAEQGQLRLSTVPGDPRTRAALSAAGVQGADAVILTGLDGVSSDQADAQALATLLQLQALMPHRHQLHHHFHLPLGGGGGADGAGGQGGQNAGAVRPLNVVCGVTDPRTREIMQSLVRVQGGGGGGGGGGGAAAGRPLSLDIINADEMLAGVLTQVAAEPRLSGVFHELSSAEGVEVYMRTPGALRLPLGAPIAWDTVQDSGREHNVTVIGVVRGSGVRAGAAAAPDHGPVVELGVPPGKAPALTLQSGDKLVVLAEEAR</sequence>
<evidence type="ECO:0000256" key="3">
    <source>
        <dbReference type="ARBA" id="ARBA00022692"/>
    </source>
</evidence>
<feature type="region of interest" description="Disordered" evidence="7">
    <location>
        <begin position="529"/>
        <end position="549"/>
    </location>
</feature>
<dbReference type="Proteomes" id="UP000650467">
    <property type="component" value="Unassembled WGS sequence"/>
</dbReference>
<keyword evidence="3" id="KW-0812">Transmembrane</keyword>
<evidence type="ECO:0000256" key="2">
    <source>
        <dbReference type="ARBA" id="ARBA00022448"/>
    </source>
</evidence>
<keyword evidence="8" id="KW-0732">Signal</keyword>
<dbReference type="PANTHER" id="PTHR31563">
    <property type="entry name" value="ION CHANNEL POLLUX-RELATED"/>
    <property type="match status" value="1"/>
</dbReference>
<protein>
    <recommendedName>
        <fullName evidence="9">CASTOR/POLLUX/SYM8 ion channel conserved domain-containing protein</fullName>
    </recommendedName>
</protein>
<comment type="subcellular location">
    <subcellularLocation>
        <location evidence="1">Endomembrane system</location>
        <topology evidence="1">Multi-pass membrane protein</topology>
    </subcellularLocation>
</comment>
<dbReference type="OrthoDB" id="414047at2759"/>
<keyword evidence="4" id="KW-1133">Transmembrane helix</keyword>
<keyword evidence="11" id="KW-1185">Reference proteome</keyword>
<evidence type="ECO:0000259" key="9">
    <source>
        <dbReference type="Pfam" id="PF06241"/>
    </source>
</evidence>
<evidence type="ECO:0000256" key="4">
    <source>
        <dbReference type="ARBA" id="ARBA00022989"/>
    </source>
</evidence>
<evidence type="ECO:0000256" key="1">
    <source>
        <dbReference type="ARBA" id="ARBA00004127"/>
    </source>
</evidence>
<dbReference type="InterPro" id="IPR010420">
    <property type="entry name" value="CASTOR/POLLUX/SYM8_dom"/>
</dbReference>
<gene>
    <name evidence="10" type="ORF">HXX76_015422</name>
</gene>
<evidence type="ECO:0000313" key="10">
    <source>
        <dbReference type="EMBL" id="KAG2423273.1"/>
    </source>
</evidence>
<dbReference type="AlphaFoldDB" id="A0A835SH23"/>
<dbReference type="InterPro" id="IPR044849">
    <property type="entry name" value="CASTOR/POLLUX/SYM8-like"/>
</dbReference>
<keyword evidence="6" id="KW-0472">Membrane</keyword>
<dbReference type="GO" id="GO:0012505">
    <property type="term" value="C:endomembrane system"/>
    <property type="evidence" value="ECO:0007669"/>
    <property type="project" value="UniProtKB-SubCell"/>
</dbReference>
<organism evidence="10 11">
    <name type="scientific">Chlamydomonas incerta</name>
    <dbReference type="NCBI Taxonomy" id="51695"/>
    <lineage>
        <taxon>Eukaryota</taxon>
        <taxon>Viridiplantae</taxon>
        <taxon>Chlorophyta</taxon>
        <taxon>core chlorophytes</taxon>
        <taxon>Chlorophyceae</taxon>
        <taxon>CS clade</taxon>
        <taxon>Chlamydomonadales</taxon>
        <taxon>Chlamydomonadaceae</taxon>
        <taxon>Chlamydomonas</taxon>
    </lineage>
</organism>
<keyword evidence="2" id="KW-0813">Transport</keyword>
<evidence type="ECO:0000313" key="11">
    <source>
        <dbReference type="Proteomes" id="UP000650467"/>
    </source>
</evidence>
<dbReference type="EMBL" id="JAEHOC010000082">
    <property type="protein sequence ID" value="KAG2423273.1"/>
    <property type="molecule type" value="Genomic_DNA"/>
</dbReference>
<reference evidence="10" key="1">
    <citation type="journal article" date="2020" name="bioRxiv">
        <title>Comparative genomics of Chlamydomonas.</title>
        <authorList>
            <person name="Craig R.J."/>
            <person name="Hasan A.R."/>
            <person name="Ness R.W."/>
            <person name="Keightley P.D."/>
        </authorList>
    </citation>
    <scope>NUCLEOTIDE SEQUENCE</scope>
    <source>
        <strain evidence="10">SAG 7.73</strain>
    </source>
</reference>
<feature type="signal peptide" evidence="8">
    <location>
        <begin position="1"/>
        <end position="28"/>
    </location>
</feature>
<feature type="domain" description="CASTOR/POLLUX/SYM8 ion channel conserved" evidence="9">
    <location>
        <begin position="299"/>
        <end position="358"/>
    </location>
</feature>
<dbReference type="Pfam" id="PF06241">
    <property type="entry name" value="Castor_Poll_mid"/>
    <property type="match status" value="1"/>
</dbReference>
<dbReference type="Gene3D" id="3.40.50.720">
    <property type="entry name" value="NAD(P)-binding Rossmann-like Domain"/>
    <property type="match status" value="2"/>
</dbReference>
<evidence type="ECO:0000256" key="6">
    <source>
        <dbReference type="ARBA" id="ARBA00023136"/>
    </source>
</evidence>
<proteinExistence type="predicted"/>
<evidence type="ECO:0000256" key="5">
    <source>
        <dbReference type="ARBA" id="ARBA00023065"/>
    </source>
</evidence>